<dbReference type="Proteomes" id="UP000507470">
    <property type="component" value="Unassembled WGS sequence"/>
</dbReference>
<keyword evidence="6" id="KW-1185">Reference proteome</keyword>
<feature type="chain" id="PRO_5026648151" description="B box-type domain-containing protein" evidence="3">
    <location>
        <begin position="19"/>
        <end position="570"/>
    </location>
</feature>
<evidence type="ECO:0000313" key="6">
    <source>
        <dbReference type="Proteomes" id="UP000507470"/>
    </source>
</evidence>
<keyword evidence="3" id="KW-0732">Signal</keyword>
<keyword evidence="2" id="KW-0812">Transmembrane</keyword>
<sequence>MATSVLFVLGLFVSGLNGCKENVCLKKEIVNRTLILYCRVYELGLSIEFHHPKGVVFGDCPAPIRKKNSKLAFRCDNNIIQNLKTNITTLTVEDIDKYNVSGEWICTHGSYPDAITIPVYELHNVQSSKDDSCKTQTTAGLMGFFIFTTLVSVVFNGVLLWKRRTRRAEEEACDTCDTLLTCTICTMCEKLYCGICFPVHLKYYPYHTMCRIEHFFTCKDVVYCKNCSEKTATNVCKECRRVLCRFCGNTHKCNRGKLKELNLELRRVRSKTKQCNADEIEHIETCEISTDVRICGMAFISDCRIVVGDNNNHKLVIFKGKNLEFVHDLDYEPRGMAPVTGNEIAVTFADQYKIHIYNITNKDAELTRLINFKEEKYLEKLKPFSISYDKNRFVVEAGEGEDGCIVLLDDEGAWLKTIHIKNNLVHFCGHTIRMALDMVRGGDTLNDGHIFISAMSRKSVSCIDLKGNEIWTIPLTDPRGIVVIQEETKSKKNIIVASKACSAIFRLNRNDRKDDVLLAKGDVIYPRYIAYHAENSLLCVHVTTDTHEQQLLLYSYHDIVNVSYHDERKD</sequence>
<protein>
    <recommendedName>
        <fullName evidence="4">B box-type domain-containing protein</fullName>
    </recommendedName>
</protein>
<keyword evidence="1" id="KW-0862">Zinc</keyword>
<evidence type="ECO:0000313" key="5">
    <source>
        <dbReference type="EMBL" id="CAC5406671.1"/>
    </source>
</evidence>
<name>A0A6J8DGE7_MYTCO</name>
<organism evidence="5 6">
    <name type="scientific">Mytilus coruscus</name>
    <name type="common">Sea mussel</name>
    <dbReference type="NCBI Taxonomy" id="42192"/>
    <lineage>
        <taxon>Eukaryota</taxon>
        <taxon>Metazoa</taxon>
        <taxon>Spiralia</taxon>
        <taxon>Lophotrochozoa</taxon>
        <taxon>Mollusca</taxon>
        <taxon>Bivalvia</taxon>
        <taxon>Autobranchia</taxon>
        <taxon>Pteriomorphia</taxon>
        <taxon>Mytilida</taxon>
        <taxon>Mytiloidea</taxon>
        <taxon>Mytilidae</taxon>
        <taxon>Mytilinae</taxon>
        <taxon>Mytilus</taxon>
    </lineage>
</organism>
<gene>
    <name evidence="5" type="ORF">MCOR_40222</name>
</gene>
<keyword evidence="2" id="KW-1133">Transmembrane helix</keyword>
<keyword evidence="1" id="KW-0863">Zinc-finger</keyword>
<dbReference type="OrthoDB" id="6127536at2759"/>
<dbReference type="PROSITE" id="PS50119">
    <property type="entry name" value="ZF_BBOX"/>
    <property type="match status" value="1"/>
</dbReference>
<evidence type="ECO:0000256" key="3">
    <source>
        <dbReference type="SAM" id="SignalP"/>
    </source>
</evidence>
<accession>A0A6J8DGE7</accession>
<reference evidence="5 6" key="1">
    <citation type="submission" date="2020-06" db="EMBL/GenBank/DDBJ databases">
        <authorList>
            <person name="Li R."/>
            <person name="Bekaert M."/>
        </authorList>
    </citation>
    <scope>NUCLEOTIDE SEQUENCE [LARGE SCALE GENOMIC DNA]</scope>
    <source>
        <strain evidence="6">wild</strain>
    </source>
</reference>
<feature type="transmembrane region" description="Helical" evidence="2">
    <location>
        <begin position="139"/>
        <end position="161"/>
    </location>
</feature>
<keyword evidence="2" id="KW-0472">Membrane</keyword>
<dbReference type="AlphaFoldDB" id="A0A6J8DGE7"/>
<feature type="domain" description="B box-type" evidence="4">
    <location>
        <begin position="219"/>
        <end position="252"/>
    </location>
</feature>
<evidence type="ECO:0000259" key="4">
    <source>
        <dbReference type="PROSITE" id="PS50119"/>
    </source>
</evidence>
<dbReference type="EMBL" id="CACVKT020007264">
    <property type="protein sequence ID" value="CAC5406671.1"/>
    <property type="molecule type" value="Genomic_DNA"/>
</dbReference>
<proteinExistence type="predicted"/>
<dbReference type="InterPro" id="IPR000315">
    <property type="entry name" value="Znf_B-box"/>
</dbReference>
<dbReference type="Gene3D" id="2.120.10.30">
    <property type="entry name" value="TolB, C-terminal domain"/>
    <property type="match status" value="1"/>
</dbReference>
<evidence type="ECO:0000256" key="2">
    <source>
        <dbReference type="SAM" id="Phobius"/>
    </source>
</evidence>
<evidence type="ECO:0000256" key="1">
    <source>
        <dbReference type="PROSITE-ProRule" id="PRU00024"/>
    </source>
</evidence>
<dbReference type="GO" id="GO:0008270">
    <property type="term" value="F:zinc ion binding"/>
    <property type="evidence" value="ECO:0007669"/>
    <property type="project" value="UniProtKB-KW"/>
</dbReference>
<dbReference type="InterPro" id="IPR011042">
    <property type="entry name" value="6-blade_b-propeller_TolB-like"/>
</dbReference>
<dbReference type="InterPro" id="IPR011044">
    <property type="entry name" value="Quino_amine_DH_bsu"/>
</dbReference>
<feature type="signal peptide" evidence="3">
    <location>
        <begin position="1"/>
        <end position="18"/>
    </location>
</feature>
<dbReference type="SUPFAM" id="SSF50969">
    <property type="entry name" value="YVTN repeat-like/Quinoprotein amine dehydrogenase"/>
    <property type="match status" value="1"/>
</dbReference>
<keyword evidence="1" id="KW-0479">Metal-binding</keyword>